<dbReference type="PANTHER" id="PTHR22550">
    <property type="entry name" value="SPORE GERMINATION PROTEIN"/>
    <property type="match status" value="1"/>
</dbReference>
<feature type="transmembrane region" description="Helical" evidence="1">
    <location>
        <begin position="299"/>
        <end position="319"/>
    </location>
</feature>
<dbReference type="KEGG" id="ccos:Pan44_46090"/>
<dbReference type="PROSITE" id="PS50234">
    <property type="entry name" value="VWFA"/>
    <property type="match status" value="1"/>
</dbReference>
<keyword evidence="1" id="KW-0472">Membrane</keyword>
<reference evidence="3 4" key="1">
    <citation type="submission" date="2019-02" db="EMBL/GenBank/DDBJ databases">
        <title>Deep-cultivation of Planctomycetes and their phenomic and genomic characterization uncovers novel biology.</title>
        <authorList>
            <person name="Wiegand S."/>
            <person name="Jogler M."/>
            <person name="Boedeker C."/>
            <person name="Pinto D."/>
            <person name="Vollmers J."/>
            <person name="Rivas-Marin E."/>
            <person name="Kohn T."/>
            <person name="Peeters S.H."/>
            <person name="Heuer A."/>
            <person name="Rast P."/>
            <person name="Oberbeckmann S."/>
            <person name="Bunk B."/>
            <person name="Jeske O."/>
            <person name="Meyerdierks A."/>
            <person name="Storesund J.E."/>
            <person name="Kallscheuer N."/>
            <person name="Luecker S."/>
            <person name="Lage O.M."/>
            <person name="Pohl T."/>
            <person name="Merkel B.J."/>
            <person name="Hornburger P."/>
            <person name="Mueller R.-W."/>
            <person name="Bruemmer F."/>
            <person name="Labrenz M."/>
            <person name="Spormann A.M."/>
            <person name="Op den Camp H."/>
            <person name="Overmann J."/>
            <person name="Amann R."/>
            <person name="Jetten M.S.M."/>
            <person name="Mascher T."/>
            <person name="Medema M.H."/>
            <person name="Devos D.P."/>
            <person name="Kaster A.-K."/>
            <person name="Ovreas L."/>
            <person name="Rohde M."/>
            <person name="Galperin M.Y."/>
            <person name="Jogler C."/>
        </authorList>
    </citation>
    <scope>NUCLEOTIDE SEQUENCE [LARGE SCALE GENOMIC DNA]</scope>
    <source>
        <strain evidence="3 4">Pan44</strain>
    </source>
</reference>
<feature type="transmembrane region" description="Helical" evidence="1">
    <location>
        <begin position="355"/>
        <end position="374"/>
    </location>
</feature>
<dbReference type="SUPFAM" id="SSF53300">
    <property type="entry name" value="vWA-like"/>
    <property type="match status" value="2"/>
</dbReference>
<dbReference type="InterPro" id="IPR050768">
    <property type="entry name" value="UPF0353/GerABKA_families"/>
</dbReference>
<feature type="domain" description="VWFA" evidence="2">
    <location>
        <begin position="95"/>
        <end position="280"/>
    </location>
</feature>
<dbReference type="Pfam" id="PF00092">
    <property type="entry name" value="VWA"/>
    <property type="match status" value="1"/>
</dbReference>
<name>A0A517SKA0_9PLAN</name>
<evidence type="ECO:0000313" key="4">
    <source>
        <dbReference type="Proteomes" id="UP000315700"/>
    </source>
</evidence>
<evidence type="ECO:0000256" key="1">
    <source>
        <dbReference type="SAM" id="Phobius"/>
    </source>
</evidence>
<evidence type="ECO:0000313" key="3">
    <source>
        <dbReference type="EMBL" id="QDT56553.1"/>
    </source>
</evidence>
<feature type="transmembrane region" description="Helical" evidence="1">
    <location>
        <begin position="331"/>
        <end position="349"/>
    </location>
</feature>
<dbReference type="Gene3D" id="3.40.50.410">
    <property type="entry name" value="von Willebrand factor, type A domain"/>
    <property type="match status" value="2"/>
</dbReference>
<evidence type="ECO:0000259" key="2">
    <source>
        <dbReference type="PROSITE" id="PS50234"/>
    </source>
</evidence>
<dbReference type="InParanoid" id="A0A517SKA0"/>
<keyword evidence="4" id="KW-1185">Reference proteome</keyword>
<dbReference type="Proteomes" id="UP000315700">
    <property type="component" value="Chromosome"/>
</dbReference>
<protein>
    <submittedName>
        <fullName evidence="3">von Willebrand factor type A domain protein</fullName>
    </submittedName>
</protein>
<sequence>MLTLAAPWWLILIPLPLILARLLPGFRPAQSGVTVPFFDLVARLTGLTPTTGPAVDHPPLIQQCVLWMCWILTTLALARPQWLEPPITRTVPTRDLLLAVDLSGSMETKDFTNEKGEKVDRLTAVKGVLDDFLQHRKGDRVGLILFGSIAFVQTPFTQDAEACRTLLDEAQVRMAGPKTALGDAIGLAITVFEHDSKVEDRVLIALTDGNDTGSEVPPDRAAHIAKDQKITIHTVAVGDPRAAGEEKLDEQSLRDIATTTGGLYSHAADRNSLKQIYARLDAIRARPVETVSHRPRRELFYWPLAAAMLVTLAYHILLAWRSATPVGSASAAARAAAVLVVGALSFGALGNFHFLRPWALLLLVPVAAVLVVIARQTQSLRGWRSLIDPELLAALQVGRNEIRLWRPLTALAVVSAVASVAIAGPTWRREASPFSDDESVLVICLKTTPSMLAKDVQPTRLTRASQKIGDLLALRPGTRTALIAYAGSAHVVLPLTRDAPLITQFASDLTPAVMPKEGDRLDEALTLAQEQIVRSDAPGSIVVIADDIPESLSPALRKFRDDGGVPVQVLGMAGEPGAPVPPDSPPAPPLNIANLRQRAGDLGGSVVTVTPDDSDVHSLASGTVSRLVETSAAQTGQSWHDSGYPLVFVVALLMLSWFRPGWFIRWPGGASA</sequence>
<dbReference type="EMBL" id="CP036271">
    <property type="protein sequence ID" value="QDT56553.1"/>
    <property type="molecule type" value="Genomic_DNA"/>
</dbReference>
<accession>A0A517SKA0</accession>
<proteinExistence type="predicted"/>
<dbReference type="InterPro" id="IPR036465">
    <property type="entry name" value="vWFA_dom_sf"/>
</dbReference>
<keyword evidence="1" id="KW-1133">Transmembrane helix</keyword>
<keyword evidence="1" id="KW-0812">Transmembrane</keyword>
<gene>
    <name evidence="3" type="ORF">Pan44_46090</name>
</gene>
<dbReference type="InterPro" id="IPR002035">
    <property type="entry name" value="VWF_A"/>
</dbReference>
<dbReference type="SMART" id="SM00327">
    <property type="entry name" value="VWA"/>
    <property type="match status" value="2"/>
</dbReference>
<dbReference type="Pfam" id="PF13519">
    <property type="entry name" value="VWA_2"/>
    <property type="match status" value="1"/>
</dbReference>
<dbReference type="PANTHER" id="PTHR22550:SF18">
    <property type="entry name" value="VWFA DOMAIN-CONTAINING PROTEIN"/>
    <property type="match status" value="1"/>
</dbReference>
<organism evidence="3 4">
    <name type="scientific">Caulifigura coniformis</name>
    <dbReference type="NCBI Taxonomy" id="2527983"/>
    <lineage>
        <taxon>Bacteria</taxon>
        <taxon>Pseudomonadati</taxon>
        <taxon>Planctomycetota</taxon>
        <taxon>Planctomycetia</taxon>
        <taxon>Planctomycetales</taxon>
        <taxon>Planctomycetaceae</taxon>
        <taxon>Caulifigura</taxon>
    </lineage>
</organism>
<dbReference type="RefSeq" id="WP_197453561.1">
    <property type="nucleotide sequence ID" value="NZ_CP036271.1"/>
</dbReference>
<dbReference type="AlphaFoldDB" id="A0A517SKA0"/>